<dbReference type="NCBIfam" id="TIGR00254">
    <property type="entry name" value="GGDEF"/>
    <property type="match status" value="1"/>
</dbReference>
<keyword evidence="5" id="KW-0732">Signal</keyword>
<dbReference type="InterPro" id="IPR050469">
    <property type="entry name" value="Diguanylate_Cyclase"/>
</dbReference>
<evidence type="ECO:0000256" key="2">
    <source>
        <dbReference type="ARBA" id="ARBA00034247"/>
    </source>
</evidence>
<dbReference type="InterPro" id="IPR011623">
    <property type="entry name" value="7TMR_DISM_rcpt_extracell_dom1"/>
</dbReference>
<accession>A0ABS7T4H8</accession>
<dbReference type="PANTHER" id="PTHR45138">
    <property type="entry name" value="REGULATORY COMPONENTS OF SENSORY TRANSDUCTION SYSTEM"/>
    <property type="match status" value="1"/>
</dbReference>
<feature type="transmembrane region" description="Helical" evidence="4">
    <location>
        <begin position="178"/>
        <end position="200"/>
    </location>
</feature>
<evidence type="ECO:0000313" key="8">
    <source>
        <dbReference type="Proteomes" id="UP001430954"/>
    </source>
</evidence>
<dbReference type="Pfam" id="PF00990">
    <property type="entry name" value="GGDEF"/>
    <property type="match status" value="1"/>
</dbReference>
<evidence type="ECO:0000256" key="5">
    <source>
        <dbReference type="SAM" id="SignalP"/>
    </source>
</evidence>
<organism evidence="7 8">
    <name type="scientific">Novilysobacter selenitireducens</name>
    <dbReference type="NCBI Taxonomy" id="2872639"/>
    <lineage>
        <taxon>Bacteria</taxon>
        <taxon>Pseudomonadati</taxon>
        <taxon>Pseudomonadota</taxon>
        <taxon>Gammaproteobacteria</taxon>
        <taxon>Lysobacterales</taxon>
        <taxon>Lysobacteraceae</taxon>
        <taxon>Novilysobacter</taxon>
    </lineage>
</organism>
<feature type="region of interest" description="Disordered" evidence="3">
    <location>
        <begin position="555"/>
        <end position="574"/>
    </location>
</feature>
<feature type="transmembrane region" description="Helical" evidence="4">
    <location>
        <begin position="276"/>
        <end position="295"/>
    </location>
</feature>
<dbReference type="PANTHER" id="PTHR45138:SF9">
    <property type="entry name" value="DIGUANYLATE CYCLASE DGCM-RELATED"/>
    <property type="match status" value="1"/>
</dbReference>
<dbReference type="Proteomes" id="UP001430954">
    <property type="component" value="Unassembled WGS sequence"/>
</dbReference>
<dbReference type="Pfam" id="PF07695">
    <property type="entry name" value="7TMR-DISM_7TM"/>
    <property type="match status" value="1"/>
</dbReference>
<feature type="transmembrane region" description="Helical" evidence="4">
    <location>
        <begin position="301"/>
        <end position="319"/>
    </location>
</feature>
<feature type="signal peptide" evidence="5">
    <location>
        <begin position="1"/>
        <end position="28"/>
    </location>
</feature>
<feature type="transmembrane region" description="Helical" evidence="4">
    <location>
        <begin position="245"/>
        <end position="264"/>
    </location>
</feature>
<dbReference type="CDD" id="cd01949">
    <property type="entry name" value="GGDEF"/>
    <property type="match status" value="1"/>
</dbReference>
<dbReference type="SUPFAM" id="SSF55073">
    <property type="entry name" value="Nucleotide cyclase"/>
    <property type="match status" value="1"/>
</dbReference>
<name>A0ABS7T4H8_9GAMM</name>
<dbReference type="EC" id="2.7.7.65" evidence="1"/>
<keyword evidence="8" id="KW-1185">Reference proteome</keyword>
<feature type="domain" description="GGDEF" evidence="6">
    <location>
        <begin position="427"/>
        <end position="559"/>
    </location>
</feature>
<dbReference type="InterPro" id="IPR000160">
    <property type="entry name" value="GGDEF_dom"/>
</dbReference>
<dbReference type="SMART" id="SM00267">
    <property type="entry name" value="GGDEF"/>
    <property type="match status" value="1"/>
</dbReference>
<sequence>MGKPSGHWLQAIAVTIAMAFGVCGPSVAAGADAPAFQLARLDADPVPARVLSGEFEDRFKPGARKAVIREEADQPRWWRLTATSAVSRAGQPQLVVSSPYLTVIETWRPGEALPVRRALIGQGMDGLHAPRALVVPLPDGLRAGQSLYLRVDGRGASVPMRVAIQPEAEVHRADLVHVAWRSAVLVSLLVLAVLSLGFWIGIRERSYAYLMATLLAQVGYLATMGGELRVWPAAAEVFGTDPRTVRLFALLAIIAGNFFIGSYLELRTRQPRVQRILDGCSLAAAVLLAVTFALGARWVSLVGNVVVLVIAGTVVVATVRAIRQGFSTARLLLLSWLPLAVMVTLRVGELLGGWVNPPWMAHALPAAMAFSGLVVTIGLAEQLQQLRRDRDHASRMASYDALTGASSRPAIEEQLKTAVRDAHRLDRPLSVVFFDIDRFKQINDVHGHRIGDQCLRIIALRTRNRLRTYDQMGRYGGDELVVVLPDTEQHEALGVAENLRSAVNCRPLSMDGVVLEASLSIGVAQLQQGETAEQLLERADAALYASKAAGRDRVSGSTRITGTHKALPTKEVVS</sequence>
<evidence type="ECO:0000256" key="1">
    <source>
        <dbReference type="ARBA" id="ARBA00012528"/>
    </source>
</evidence>
<keyword evidence="4" id="KW-1133">Transmembrane helix</keyword>
<feature type="transmembrane region" description="Helical" evidence="4">
    <location>
        <begin position="207"/>
        <end position="225"/>
    </location>
</feature>
<dbReference type="InterPro" id="IPR029787">
    <property type="entry name" value="Nucleotide_cyclase"/>
</dbReference>
<feature type="chain" id="PRO_5045679308" description="diguanylate cyclase" evidence="5">
    <location>
        <begin position="29"/>
        <end position="574"/>
    </location>
</feature>
<evidence type="ECO:0000256" key="3">
    <source>
        <dbReference type="SAM" id="MobiDB-lite"/>
    </source>
</evidence>
<keyword evidence="4" id="KW-0472">Membrane</keyword>
<dbReference type="Gene3D" id="3.30.70.270">
    <property type="match status" value="1"/>
</dbReference>
<comment type="caution">
    <text evidence="7">The sequence shown here is derived from an EMBL/GenBank/DDBJ whole genome shotgun (WGS) entry which is preliminary data.</text>
</comment>
<gene>
    <name evidence="7" type="ORF">K6753_04425</name>
</gene>
<reference evidence="7 8" key="1">
    <citation type="submission" date="2021-09" db="EMBL/GenBank/DDBJ databases">
        <title>Lysobacter sp. 13A isolated from the river sediment.</title>
        <authorList>
            <person name="Liu H."/>
            <person name="Li S."/>
            <person name="Mao S."/>
        </authorList>
    </citation>
    <scope>NUCLEOTIDE SEQUENCE [LARGE SCALE GENOMIC DNA]</scope>
    <source>
        <strain evidence="7 8">13A</strain>
    </source>
</reference>
<keyword evidence="4" id="KW-0812">Transmembrane</keyword>
<dbReference type="EMBL" id="JAINZW010000002">
    <property type="protein sequence ID" value="MBZ4038770.1"/>
    <property type="molecule type" value="Genomic_DNA"/>
</dbReference>
<proteinExistence type="predicted"/>
<protein>
    <recommendedName>
        <fullName evidence="1">diguanylate cyclase</fullName>
        <ecNumber evidence="1">2.7.7.65</ecNumber>
    </recommendedName>
</protein>
<evidence type="ECO:0000313" key="7">
    <source>
        <dbReference type="EMBL" id="MBZ4038770.1"/>
    </source>
</evidence>
<dbReference type="InterPro" id="IPR043128">
    <property type="entry name" value="Rev_trsase/Diguanyl_cyclase"/>
</dbReference>
<comment type="catalytic activity">
    <reaction evidence="2">
        <text>2 GTP = 3',3'-c-di-GMP + 2 diphosphate</text>
        <dbReference type="Rhea" id="RHEA:24898"/>
        <dbReference type="ChEBI" id="CHEBI:33019"/>
        <dbReference type="ChEBI" id="CHEBI:37565"/>
        <dbReference type="ChEBI" id="CHEBI:58805"/>
        <dbReference type="EC" id="2.7.7.65"/>
    </reaction>
</comment>
<feature type="transmembrane region" description="Helical" evidence="4">
    <location>
        <begin position="331"/>
        <end position="347"/>
    </location>
</feature>
<feature type="transmembrane region" description="Helical" evidence="4">
    <location>
        <begin position="359"/>
        <end position="380"/>
    </location>
</feature>
<evidence type="ECO:0000259" key="6">
    <source>
        <dbReference type="PROSITE" id="PS50887"/>
    </source>
</evidence>
<dbReference type="PROSITE" id="PS50887">
    <property type="entry name" value="GGDEF"/>
    <property type="match status" value="1"/>
</dbReference>
<evidence type="ECO:0000256" key="4">
    <source>
        <dbReference type="SAM" id="Phobius"/>
    </source>
</evidence>
<dbReference type="RefSeq" id="WP_223674979.1">
    <property type="nucleotide sequence ID" value="NZ_JAINZW010000002.1"/>
</dbReference>